<dbReference type="HAMAP" id="MF_00124">
    <property type="entry name" value="Thymidine_kinase"/>
    <property type="match status" value="1"/>
</dbReference>
<keyword evidence="10 11" id="KW-0067">ATP-binding</keyword>
<dbReference type="PATRIC" id="fig|229921.5.peg.1769"/>
<keyword evidence="4 11" id="KW-0237">DNA synthesis</keyword>
<evidence type="ECO:0000256" key="3">
    <source>
        <dbReference type="ARBA" id="ARBA00022490"/>
    </source>
</evidence>
<dbReference type="InterPro" id="IPR020633">
    <property type="entry name" value="Thymidine_kinase_CS"/>
</dbReference>
<keyword evidence="8 11" id="KW-0418">Kinase</keyword>
<feature type="binding site" evidence="11">
    <location>
        <position position="182"/>
    </location>
    <ligand>
        <name>Zn(2+)</name>
        <dbReference type="ChEBI" id="CHEBI:29105"/>
    </ligand>
</feature>
<dbReference type="RefSeq" id="WP_062419325.1">
    <property type="nucleotide sequence ID" value="NZ_BBXZ01000157.1"/>
</dbReference>
<evidence type="ECO:0000256" key="11">
    <source>
        <dbReference type="HAMAP-Rule" id="MF_00124"/>
    </source>
</evidence>
<dbReference type="Proteomes" id="UP000050501">
    <property type="component" value="Unassembled WGS sequence"/>
</dbReference>
<feature type="active site" description="Proton acceptor" evidence="11 12">
    <location>
        <position position="88"/>
    </location>
</feature>
<comment type="subunit">
    <text evidence="11">Homotetramer.</text>
</comment>
<keyword evidence="3 11" id="KW-0963">Cytoplasm</keyword>
<dbReference type="EC" id="2.7.1.21" evidence="2 11"/>
<evidence type="ECO:0000313" key="16">
    <source>
        <dbReference type="EMBL" id="GAP19015.1"/>
    </source>
</evidence>
<dbReference type="InterPro" id="IPR027417">
    <property type="entry name" value="P-loop_NTPase"/>
</dbReference>
<dbReference type="GO" id="GO:0005829">
    <property type="term" value="C:cytosol"/>
    <property type="evidence" value="ECO:0007669"/>
    <property type="project" value="TreeGrafter"/>
</dbReference>
<sequence>MKHSTGSVEVICGSMFCGKTEELIRRLRRAVIARQRVQVFKPALDQRYDGGEKVTSHAGMAFDAVPVERARQILDLVARDTTVVGIDEAQFLDAEIVPVCRILAARDIRVIVAGLDTDFRGEPFGSMPVLLSIAERVDKLQAICMVCGEPATRTQRLVNGQPARYDDPIVIVGAAEMYEARCRLHHVVPGREDHL</sequence>
<dbReference type="Pfam" id="PF00265">
    <property type="entry name" value="TK"/>
    <property type="match status" value="1"/>
</dbReference>
<evidence type="ECO:0000256" key="15">
    <source>
        <dbReference type="RuleBase" id="RU004165"/>
    </source>
</evidence>
<dbReference type="EMBL" id="DF967975">
    <property type="protein sequence ID" value="GAP19015.1"/>
    <property type="molecule type" value="Genomic_DNA"/>
</dbReference>
<feature type="binding site" evidence="11">
    <location>
        <position position="144"/>
    </location>
    <ligand>
        <name>Zn(2+)</name>
        <dbReference type="ChEBI" id="CHEBI:29105"/>
    </ligand>
</feature>
<dbReference type="GO" id="GO:0005524">
    <property type="term" value="F:ATP binding"/>
    <property type="evidence" value="ECO:0007669"/>
    <property type="project" value="UniProtKB-UniRule"/>
</dbReference>
<accession>A0A0M8JRM8</accession>
<dbReference type="InterPro" id="IPR001267">
    <property type="entry name" value="Thymidine_kinase"/>
</dbReference>
<keyword evidence="9 11" id="KW-0862">Zinc</keyword>
<evidence type="ECO:0000256" key="7">
    <source>
        <dbReference type="ARBA" id="ARBA00022741"/>
    </source>
</evidence>
<organism evidence="16">
    <name type="scientific">Levilinea saccharolytica</name>
    <dbReference type="NCBI Taxonomy" id="229921"/>
    <lineage>
        <taxon>Bacteria</taxon>
        <taxon>Bacillati</taxon>
        <taxon>Chloroflexota</taxon>
        <taxon>Anaerolineae</taxon>
        <taxon>Anaerolineales</taxon>
        <taxon>Anaerolineaceae</taxon>
        <taxon>Levilinea</taxon>
    </lineage>
</organism>
<dbReference type="Gene3D" id="3.40.50.300">
    <property type="entry name" value="P-loop containing nucleotide triphosphate hydrolases"/>
    <property type="match status" value="1"/>
</dbReference>
<dbReference type="STRING" id="229921.ADN01_16845"/>
<comment type="subcellular location">
    <subcellularLocation>
        <location evidence="11">Cytoplasm</location>
    </subcellularLocation>
</comment>
<evidence type="ECO:0000256" key="6">
    <source>
        <dbReference type="ARBA" id="ARBA00022723"/>
    </source>
</evidence>
<evidence type="ECO:0000256" key="12">
    <source>
        <dbReference type="PIRSR" id="PIRSR035805-1"/>
    </source>
</evidence>
<feature type="binding site" evidence="13">
    <location>
        <begin position="170"/>
        <end position="173"/>
    </location>
    <ligand>
        <name>substrate</name>
    </ligand>
</feature>
<keyword evidence="6 11" id="KW-0479">Metal-binding</keyword>
<protein>
    <recommendedName>
        <fullName evidence="2 11">Thymidine kinase</fullName>
        <ecNumber evidence="2 11">2.7.1.21</ecNumber>
    </recommendedName>
</protein>
<feature type="binding site" evidence="11">
    <location>
        <begin position="87"/>
        <end position="90"/>
    </location>
    <ligand>
        <name>ATP</name>
        <dbReference type="ChEBI" id="CHEBI:30616"/>
    </ligand>
</feature>
<dbReference type="GO" id="GO:0071897">
    <property type="term" value="P:DNA biosynthetic process"/>
    <property type="evidence" value="ECO:0007669"/>
    <property type="project" value="UniProtKB-KW"/>
</dbReference>
<dbReference type="GO" id="GO:0046104">
    <property type="term" value="P:thymidine metabolic process"/>
    <property type="evidence" value="ECO:0007669"/>
    <property type="project" value="TreeGrafter"/>
</dbReference>
<feature type="binding site" evidence="13">
    <location>
        <position position="178"/>
    </location>
    <ligand>
        <name>substrate</name>
    </ligand>
</feature>
<dbReference type="EMBL" id="LGCM01000064">
    <property type="protein sequence ID" value="KPL76218.1"/>
    <property type="molecule type" value="Genomic_DNA"/>
</dbReference>
<dbReference type="SUPFAM" id="SSF52540">
    <property type="entry name" value="P-loop containing nucleoside triphosphate hydrolases"/>
    <property type="match status" value="1"/>
</dbReference>
<dbReference type="PANTHER" id="PTHR11441:SF0">
    <property type="entry name" value="THYMIDINE KINASE, CYTOSOLIC"/>
    <property type="match status" value="1"/>
</dbReference>
<feature type="binding site" evidence="11">
    <location>
        <position position="185"/>
    </location>
    <ligand>
        <name>Zn(2+)</name>
        <dbReference type="ChEBI" id="CHEBI:29105"/>
    </ligand>
</feature>
<dbReference type="PIRSF" id="PIRSF035805">
    <property type="entry name" value="TK_cell"/>
    <property type="match status" value="1"/>
</dbReference>
<feature type="binding site" evidence="11">
    <location>
        <begin position="13"/>
        <end position="20"/>
    </location>
    <ligand>
        <name>ATP</name>
        <dbReference type="ChEBI" id="CHEBI:30616"/>
    </ligand>
</feature>
<evidence type="ECO:0000256" key="4">
    <source>
        <dbReference type="ARBA" id="ARBA00022634"/>
    </source>
</evidence>
<dbReference type="FunFam" id="3.30.60.20:FF:000026">
    <property type="entry name" value="Thymidine kinase"/>
    <property type="match status" value="1"/>
</dbReference>
<evidence type="ECO:0000256" key="13">
    <source>
        <dbReference type="PIRSR" id="PIRSR035805-2"/>
    </source>
</evidence>
<dbReference type="GO" id="GO:0004797">
    <property type="term" value="F:thymidine kinase activity"/>
    <property type="evidence" value="ECO:0007669"/>
    <property type="project" value="UniProtKB-UniRule"/>
</dbReference>
<dbReference type="SUPFAM" id="SSF57716">
    <property type="entry name" value="Glucocorticoid receptor-like (DNA-binding domain)"/>
    <property type="match status" value="1"/>
</dbReference>
<gene>
    <name evidence="11" type="primary">tdk</name>
    <name evidence="17" type="ORF">ADN01_16845</name>
    <name evidence="16" type="ORF">LSAC_02913</name>
</gene>
<evidence type="ECO:0000256" key="1">
    <source>
        <dbReference type="ARBA" id="ARBA00007587"/>
    </source>
</evidence>
<dbReference type="Gene3D" id="3.30.60.20">
    <property type="match status" value="1"/>
</dbReference>
<reference evidence="17 18" key="2">
    <citation type="submission" date="2015-07" db="EMBL/GenBank/DDBJ databases">
        <title>Genome sequence of Levilinea saccharolytica DSM 16555.</title>
        <authorList>
            <person name="Hemp J."/>
            <person name="Ward L.M."/>
            <person name="Pace L.A."/>
            <person name="Fischer W.W."/>
        </authorList>
    </citation>
    <scope>NUCLEOTIDE SEQUENCE [LARGE SCALE GENOMIC DNA]</scope>
    <source>
        <strain evidence="17 18">KIBI-1</strain>
    </source>
</reference>
<name>A0A0M8JRM8_9CHLR</name>
<reference evidence="16" key="1">
    <citation type="journal article" date="2015" name="Genome Announc.">
        <title>Draft Genome Sequences of Anaerolinea thermolimosa IMO-1, Bellilinea caldifistulae GOMI-1, Leptolinea tardivitalis YMTK-2, Levilinea saccharolytica KIBI-1, Longilinea arvoryzae KOME-1, Previously Described as Members of the Class Anaerolineae (Chloroflexi).</title>
        <authorList>
            <person name="Matsuura N."/>
            <person name="Tourlousse M.D."/>
            <person name="Ohashi A."/>
            <person name="Hugenholtz P."/>
            <person name="Sekiguchi Y."/>
        </authorList>
    </citation>
    <scope>NUCLEOTIDE SEQUENCE</scope>
    <source>
        <strain evidence="16">KIBI-1</strain>
    </source>
</reference>
<comment type="similarity">
    <text evidence="1 11 15">Belongs to the thymidine kinase family.</text>
</comment>
<evidence type="ECO:0000256" key="9">
    <source>
        <dbReference type="ARBA" id="ARBA00022833"/>
    </source>
</evidence>
<evidence type="ECO:0000256" key="5">
    <source>
        <dbReference type="ARBA" id="ARBA00022679"/>
    </source>
</evidence>
<evidence type="ECO:0000256" key="8">
    <source>
        <dbReference type="ARBA" id="ARBA00022777"/>
    </source>
</evidence>
<feature type="binding site" evidence="11">
    <location>
        <position position="147"/>
    </location>
    <ligand>
        <name>Zn(2+)</name>
        <dbReference type="ChEBI" id="CHEBI:29105"/>
    </ligand>
</feature>
<comment type="catalytic activity">
    <reaction evidence="11 14">
        <text>thymidine + ATP = dTMP + ADP + H(+)</text>
        <dbReference type="Rhea" id="RHEA:19129"/>
        <dbReference type="ChEBI" id="CHEBI:15378"/>
        <dbReference type="ChEBI" id="CHEBI:17748"/>
        <dbReference type="ChEBI" id="CHEBI:30616"/>
        <dbReference type="ChEBI" id="CHEBI:63528"/>
        <dbReference type="ChEBI" id="CHEBI:456216"/>
        <dbReference type="EC" id="2.7.1.21"/>
    </reaction>
</comment>
<dbReference type="GO" id="GO:0008270">
    <property type="term" value="F:zinc ion binding"/>
    <property type="evidence" value="ECO:0007669"/>
    <property type="project" value="UniProtKB-UniRule"/>
</dbReference>
<dbReference type="PANTHER" id="PTHR11441">
    <property type="entry name" value="THYMIDINE KINASE"/>
    <property type="match status" value="1"/>
</dbReference>
<keyword evidence="18" id="KW-1185">Reference proteome</keyword>
<dbReference type="PROSITE" id="PS00603">
    <property type="entry name" value="TK_CELLULAR_TYPE"/>
    <property type="match status" value="1"/>
</dbReference>
<dbReference type="AlphaFoldDB" id="A0A0M8JRM8"/>
<keyword evidence="7 11" id="KW-0547">Nucleotide-binding</keyword>
<keyword evidence="5 11" id="KW-0808">Transferase</keyword>
<proteinExistence type="inferred from homology"/>
<evidence type="ECO:0000313" key="18">
    <source>
        <dbReference type="Proteomes" id="UP000050501"/>
    </source>
</evidence>
<evidence type="ECO:0000313" key="17">
    <source>
        <dbReference type="EMBL" id="KPL76218.1"/>
    </source>
</evidence>
<evidence type="ECO:0000256" key="10">
    <source>
        <dbReference type="ARBA" id="ARBA00022840"/>
    </source>
</evidence>
<dbReference type="NCBIfam" id="NF003296">
    <property type="entry name" value="PRK04296.1-1"/>
    <property type="match status" value="1"/>
</dbReference>
<dbReference type="OrthoDB" id="9781579at2"/>
<dbReference type="FunFam" id="3.40.50.300:FF:000384">
    <property type="entry name" value="Thymidine kinase"/>
    <property type="match status" value="1"/>
</dbReference>
<evidence type="ECO:0000256" key="2">
    <source>
        <dbReference type="ARBA" id="ARBA00012118"/>
    </source>
</evidence>
<evidence type="ECO:0000256" key="14">
    <source>
        <dbReference type="RuleBase" id="RU000544"/>
    </source>
</evidence>